<feature type="domain" description="Helicase C-terminal" evidence="5">
    <location>
        <begin position="1036"/>
        <end position="1183"/>
    </location>
</feature>
<organism evidence="6 7">
    <name type="scientific">Methanoplanus limicola DSM 2279</name>
    <dbReference type="NCBI Taxonomy" id="937775"/>
    <lineage>
        <taxon>Archaea</taxon>
        <taxon>Methanobacteriati</taxon>
        <taxon>Methanobacteriota</taxon>
        <taxon>Stenosarchaea group</taxon>
        <taxon>Methanomicrobia</taxon>
        <taxon>Methanomicrobiales</taxon>
        <taxon>Methanomicrobiaceae</taxon>
        <taxon>Methanoplanus</taxon>
    </lineage>
</organism>
<dbReference type="PANTHER" id="PTHR47957:SF3">
    <property type="entry name" value="ATP-DEPENDENT HELICASE HRQ1"/>
    <property type="match status" value="1"/>
</dbReference>
<dbReference type="GO" id="GO:0003676">
    <property type="term" value="F:nucleic acid binding"/>
    <property type="evidence" value="ECO:0007669"/>
    <property type="project" value="InterPro"/>
</dbReference>
<dbReference type="SUPFAM" id="SSF52540">
    <property type="entry name" value="P-loop containing nucleoside triphosphate hydrolases"/>
    <property type="match status" value="2"/>
</dbReference>
<keyword evidence="1" id="KW-0547">Nucleotide-binding</keyword>
<keyword evidence="6" id="KW-0378">Hydrolase</keyword>
<dbReference type="GO" id="GO:0006289">
    <property type="term" value="P:nucleotide-excision repair"/>
    <property type="evidence" value="ECO:0007669"/>
    <property type="project" value="TreeGrafter"/>
</dbReference>
<dbReference type="Gene3D" id="3.40.50.300">
    <property type="entry name" value="P-loop containing nucleotide triphosphate hydrolases"/>
    <property type="match status" value="2"/>
</dbReference>
<keyword evidence="2" id="KW-0067">ATP-binding</keyword>
<dbReference type="InterPro" id="IPR001650">
    <property type="entry name" value="Helicase_C-like"/>
</dbReference>
<sequence>MTDAYGIQNTHKELVNKLKNYIQSQYFGLNNLLLEAGDELLERDNTIYQDPYIESNPSYQIIRNGLLSAKIPENIRDILHRMSEQNLGVFDSPYAHQIEALESFFQGKDVMVTTGTGSGKTECFMWPILASLADEAKKNPQSWEKRGIRALLLYPMNALVSDQIGRLRKMIGDQDGKFHSIFSEYTNNPDIRYPQFGMYTGRTPYPGDLVKSKDKDLAKTMEKDLLNPETDFINELKKIGRYPAKRDLEGFIDNLKQGIHSTEPEDAELITRWEMQNNCPDILVTNYTMLQFMLIRDIEKPIWERTREWLNASPENKLLIVIDEAHMYHGSPGGEVALLLRRLMYKLGIKRDKIRFVLTSASIPVKSSEDKGAIQNFINDLTVNSPENENYSVITGKHKEISLEGTAKFKANKISDISVDNFLKDEETRISEIKKYFKALNKNIPDFTYNELENYLFEKLPEFAPVQRLIKSTSGKATNVKELAKIVFPDDPEDTANYAIQVLLAIMPLAKSKEGQVLFPARLHMFFRGLDGLFACTNPDCPNKHSGDGITLGQLYTDSSREVCSCGGKIYELVNDRRCGAIFIKGYMSNNVSADGNDIWRYPGEKYYHDMKEVHFYIVPEKYRLKSNKLSKGWLNSKTGVFTSSNPNNENGFLKVLYSHTEIKNKPGQLTFTTCPKCNKLLGSRSLSDFSTKGNEPFYNIVASQLHIQPPTIFDREKLERQPNEGRKVLLFSDSRQKAAVLAKDMTRSADDEAARSAIVLAGYNLQKWSEKYNEKITLEMLYPAFLEIAGINHLRLFYGGDRDKFNRDIENIKKDINQAKRRNKTLKYHNLAEKLRNPPGLYSEQLLKNLCSSYRSLVDLGLCWLIPSNLEDIEDSIDELAEESINISEEDFTALFSAWAYYLCTDKYALGESISNKVRDNVFLYSYGRFGVENKDINKMPPFLKKILNSQGYNEEKILLIQKNLHHNFLRTGSEEQESNFLLLNKISLKFDDNHEWFRCKKCSGIFPYTLWGHCARCGEKSIEKIADFERYRFWREPILKALDEGTGREIKTINSEEHTAQLSHKDQRQKTWSKTENYEMRFQNILFEEEFPIDVLSCTTTMEVGIDIGSLTAISLRNVPPMRENYQQRAGRAGRRGSSVSTIVTYAQNGPHDGWYFNNPEEIISGKTRLPWIDVNNKKLNKRHLNLVILNDFLSLQETNLAECDTAEFYNNYYNAFLDYLNNYRFRQDFIDTMLSENYNNNAPIDEFRRDLIDNLKEIRKSVLKNPERYTSNESEKFTLLDHLNSEGILPTYSFPQNVVGFYIEDKNGEIDQKPERSLDIAISEYAPGKILVVDKKTYKVGGIYSHHSKFKEGFYEKQAKPYFEDPNYLFELYQCENSECGWTSIEIPPNNQCPFCKSKIISDHKMLRPWGFAPVNGTSIPESWAEVEYSYAEEPCYFAEPVHNDLKNTGFPHIQAANRSDKITIINKGIKGLGFNVCRECGAAEVAQTSEPSLKGIGRPYVPRSKNRYPCYHYNSSNIENVFLGHTFNTDMVIFEFDLDKNKINTDYNGLWIKNAAVTLTEAMLMAASRSLDIEYSELKAGYRIHSNNENVFVDIYIYDSLSSGAGYSSELLNITELIFENTKETLNCPSNCESACHNCLKHYWNKYRQDKLDRYAALDLLNWGMYNKLPEDITKEEQIKILKPLEERLKSFDSAIHLINDKNEIFISNASIKKKIIVYPAMYNLPNRRDTIYLSDKMVKRALPVAYKIIKKYFSNNNP</sequence>
<evidence type="ECO:0000313" key="6">
    <source>
        <dbReference type="EMBL" id="EHQ36505.1"/>
    </source>
</evidence>
<dbReference type="GO" id="GO:0036297">
    <property type="term" value="P:interstrand cross-link repair"/>
    <property type="evidence" value="ECO:0007669"/>
    <property type="project" value="TreeGrafter"/>
</dbReference>
<dbReference type="GO" id="GO:0005524">
    <property type="term" value="F:ATP binding"/>
    <property type="evidence" value="ECO:0007669"/>
    <property type="project" value="UniProtKB-KW"/>
</dbReference>
<feature type="domain" description="Helicase ATP-binding" evidence="4">
    <location>
        <begin position="101"/>
        <end position="381"/>
    </location>
</feature>
<dbReference type="Proteomes" id="UP000005741">
    <property type="component" value="Chromosome"/>
</dbReference>
<dbReference type="InterPro" id="IPR018973">
    <property type="entry name" value="MZB"/>
</dbReference>
<name>H1Z390_9EURY</name>
<accession>H1Z390</accession>
<dbReference type="PATRIC" id="fig|937775.9.peg.2773"/>
<evidence type="ECO:0000259" key="4">
    <source>
        <dbReference type="PROSITE" id="PS51192"/>
    </source>
</evidence>
<dbReference type="Pfam" id="PF09369">
    <property type="entry name" value="MZB"/>
    <property type="match status" value="1"/>
</dbReference>
<keyword evidence="7" id="KW-1185">Reference proteome</keyword>
<dbReference type="Pfam" id="PF00271">
    <property type="entry name" value="Helicase_C"/>
    <property type="match status" value="1"/>
</dbReference>
<evidence type="ECO:0000256" key="2">
    <source>
        <dbReference type="ARBA" id="ARBA00022840"/>
    </source>
</evidence>
<dbReference type="EMBL" id="CM001436">
    <property type="protein sequence ID" value="EHQ36505.1"/>
    <property type="molecule type" value="Genomic_DNA"/>
</dbReference>
<dbReference type="PROSITE" id="PS51194">
    <property type="entry name" value="HELICASE_CTER"/>
    <property type="match status" value="1"/>
</dbReference>
<dbReference type="OrthoDB" id="36796at2157"/>
<protein>
    <submittedName>
        <fullName evidence="6">DEAD/DEAH box helicase domain protein</fullName>
    </submittedName>
</protein>
<evidence type="ECO:0000256" key="3">
    <source>
        <dbReference type="SAM" id="Coils"/>
    </source>
</evidence>
<feature type="coiled-coil region" evidence="3">
    <location>
        <begin position="803"/>
        <end position="830"/>
    </location>
</feature>
<dbReference type="InterPro" id="IPR027417">
    <property type="entry name" value="P-loop_NTPase"/>
</dbReference>
<dbReference type="InParanoid" id="H1Z390"/>
<dbReference type="HOGENOM" id="CLU_001338_2_1_2"/>
<keyword evidence="6" id="KW-0347">Helicase</keyword>
<dbReference type="InterPro" id="IPR014001">
    <property type="entry name" value="Helicase_ATP-bd"/>
</dbReference>
<keyword evidence="3" id="KW-0175">Coiled coil</keyword>
<dbReference type="STRING" id="937775.Metlim_2457"/>
<proteinExistence type="predicted"/>
<gene>
    <name evidence="6" type="ORF">Metlim_2457</name>
</gene>
<dbReference type="GO" id="GO:0043138">
    <property type="term" value="F:3'-5' DNA helicase activity"/>
    <property type="evidence" value="ECO:0007669"/>
    <property type="project" value="TreeGrafter"/>
</dbReference>
<evidence type="ECO:0000256" key="1">
    <source>
        <dbReference type="ARBA" id="ARBA00022741"/>
    </source>
</evidence>
<dbReference type="InterPro" id="IPR011545">
    <property type="entry name" value="DEAD/DEAH_box_helicase_dom"/>
</dbReference>
<evidence type="ECO:0000259" key="5">
    <source>
        <dbReference type="PROSITE" id="PS51194"/>
    </source>
</evidence>
<reference evidence="6 7" key="1">
    <citation type="submission" date="2011-10" db="EMBL/GenBank/DDBJ databases">
        <title>The Improved High-Quality Draft genome of Methanoplanus limicola DSM 2279.</title>
        <authorList>
            <consortium name="US DOE Joint Genome Institute (JGI-PGF)"/>
            <person name="Lucas S."/>
            <person name="Copeland A."/>
            <person name="Lapidus A."/>
            <person name="Glavina del Rio T."/>
            <person name="Dalin E."/>
            <person name="Tice H."/>
            <person name="Bruce D."/>
            <person name="Goodwin L."/>
            <person name="Pitluck S."/>
            <person name="Peters L."/>
            <person name="Mikhailova N."/>
            <person name="Lu M."/>
            <person name="Kyrpides N."/>
            <person name="Mavromatis K."/>
            <person name="Ivanova N."/>
            <person name="Markowitz V."/>
            <person name="Cheng J.-F."/>
            <person name="Hugenholtz P."/>
            <person name="Woyke T."/>
            <person name="Wu D."/>
            <person name="Wirth R."/>
            <person name="Brambilla E.-M."/>
            <person name="Klenk H.-P."/>
            <person name="Eisen J.A."/>
        </authorList>
    </citation>
    <scope>NUCLEOTIDE SEQUENCE [LARGE SCALE GENOMIC DNA]</scope>
    <source>
        <strain evidence="6 7">DSM 2279</strain>
    </source>
</reference>
<dbReference type="PANTHER" id="PTHR47957">
    <property type="entry name" value="ATP-DEPENDENT HELICASE HRQ1"/>
    <property type="match status" value="1"/>
</dbReference>
<dbReference type="Pfam" id="PF00270">
    <property type="entry name" value="DEAD"/>
    <property type="match status" value="1"/>
</dbReference>
<dbReference type="PROSITE" id="PS51192">
    <property type="entry name" value="HELICASE_ATP_BIND_1"/>
    <property type="match status" value="1"/>
</dbReference>
<evidence type="ECO:0000313" key="7">
    <source>
        <dbReference type="Proteomes" id="UP000005741"/>
    </source>
</evidence>
<dbReference type="SMART" id="SM00487">
    <property type="entry name" value="DEXDc"/>
    <property type="match status" value="1"/>
</dbReference>